<reference evidence="2" key="3">
    <citation type="submission" date="2023-05" db="EMBL/GenBank/DDBJ databases">
        <authorList>
            <person name="Smith C.H."/>
        </authorList>
    </citation>
    <scope>NUCLEOTIDE SEQUENCE</scope>
    <source>
        <strain evidence="2">CHS0354</strain>
        <tissue evidence="2">Mantle</tissue>
    </source>
</reference>
<name>A0AAE0TBH1_9BIVA</name>
<evidence type="ECO:0000313" key="3">
    <source>
        <dbReference type="Proteomes" id="UP001195483"/>
    </source>
</evidence>
<feature type="region of interest" description="Disordered" evidence="1">
    <location>
        <begin position="1"/>
        <end position="50"/>
    </location>
</feature>
<keyword evidence="3" id="KW-1185">Reference proteome</keyword>
<protein>
    <submittedName>
        <fullName evidence="2">Uncharacterized protein</fullName>
    </submittedName>
</protein>
<organism evidence="2 3">
    <name type="scientific">Potamilus streckersoni</name>
    <dbReference type="NCBI Taxonomy" id="2493646"/>
    <lineage>
        <taxon>Eukaryota</taxon>
        <taxon>Metazoa</taxon>
        <taxon>Spiralia</taxon>
        <taxon>Lophotrochozoa</taxon>
        <taxon>Mollusca</taxon>
        <taxon>Bivalvia</taxon>
        <taxon>Autobranchia</taxon>
        <taxon>Heteroconchia</taxon>
        <taxon>Palaeoheterodonta</taxon>
        <taxon>Unionida</taxon>
        <taxon>Unionoidea</taxon>
        <taxon>Unionidae</taxon>
        <taxon>Ambleminae</taxon>
        <taxon>Lampsilini</taxon>
        <taxon>Potamilus</taxon>
    </lineage>
</organism>
<reference evidence="2" key="2">
    <citation type="journal article" date="2021" name="Genome Biol. Evol.">
        <title>Developing a high-quality reference genome for a parasitic bivalve with doubly uniparental inheritance (Bivalvia: Unionida).</title>
        <authorList>
            <person name="Smith C.H."/>
        </authorList>
    </citation>
    <scope>NUCLEOTIDE SEQUENCE</scope>
    <source>
        <strain evidence="2">CHS0354</strain>
        <tissue evidence="2">Mantle</tissue>
    </source>
</reference>
<feature type="non-terminal residue" evidence="2">
    <location>
        <position position="61"/>
    </location>
</feature>
<proteinExistence type="predicted"/>
<reference evidence="2" key="1">
    <citation type="journal article" date="2021" name="Genome Biol. Evol.">
        <title>A High-Quality Reference Genome for a Parasitic Bivalve with Doubly Uniparental Inheritance (Bivalvia: Unionida).</title>
        <authorList>
            <person name="Smith C.H."/>
        </authorList>
    </citation>
    <scope>NUCLEOTIDE SEQUENCE</scope>
    <source>
        <strain evidence="2">CHS0354</strain>
    </source>
</reference>
<evidence type="ECO:0000313" key="2">
    <source>
        <dbReference type="EMBL" id="KAK3607370.1"/>
    </source>
</evidence>
<gene>
    <name evidence="2" type="ORF">CHS0354_035708</name>
</gene>
<feature type="compositionally biased region" description="Basic residues" evidence="1">
    <location>
        <begin position="1"/>
        <end position="15"/>
    </location>
</feature>
<dbReference type="AlphaFoldDB" id="A0AAE0TBH1"/>
<dbReference type="EMBL" id="JAEAOA010002083">
    <property type="protein sequence ID" value="KAK3607370.1"/>
    <property type="molecule type" value="Genomic_DNA"/>
</dbReference>
<evidence type="ECO:0000256" key="1">
    <source>
        <dbReference type="SAM" id="MobiDB-lite"/>
    </source>
</evidence>
<accession>A0AAE0TBH1</accession>
<dbReference type="Proteomes" id="UP001195483">
    <property type="component" value="Unassembled WGS sequence"/>
</dbReference>
<sequence length="61" mass="6963">MPLYGKKKPKKKNQKKTLSPCSARVGHKPSLQRNPSRRSNREQEKAAHSRNFCSNKCVKAV</sequence>
<comment type="caution">
    <text evidence="2">The sequence shown here is derived from an EMBL/GenBank/DDBJ whole genome shotgun (WGS) entry which is preliminary data.</text>
</comment>